<evidence type="ECO:0000313" key="5">
    <source>
        <dbReference type="EMBL" id="KAG5330840.1"/>
    </source>
</evidence>
<reference evidence="5 6" key="1">
    <citation type="submission" date="2020-02" db="EMBL/GenBank/DDBJ databases">
        <title>Relaxed selection underlies rapid genomic changes in the transitions from sociality to social parasitism in ants.</title>
        <authorList>
            <person name="Bi X."/>
        </authorList>
    </citation>
    <scope>NUCLEOTIDE SEQUENCE [LARGE SCALE GENOMIC DNA]</scope>
    <source>
        <strain evidence="5">BGI-DK2014b</strain>
        <tissue evidence="5">Whole body</tissue>
    </source>
</reference>
<feature type="non-terminal residue" evidence="5">
    <location>
        <position position="1"/>
    </location>
</feature>
<keyword evidence="3" id="KW-0131">Cell cycle</keyword>
<dbReference type="InterPro" id="IPR044998">
    <property type="entry name" value="Timeless"/>
</dbReference>
<evidence type="ECO:0000256" key="2">
    <source>
        <dbReference type="ARBA" id="ARBA00023242"/>
    </source>
</evidence>
<dbReference type="Pfam" id="PF04821">
    <property type="entry name" value="TIMELESS"/>
    <property type="match status" value="1"/>
</dbReference>
<dbReference type="GO" id="GO:0003677">
    <property type="term" value="F:DNA binding"/>
    <property type="evidence" value="ECO:0007669"/>
    <property type="project" value="TreeGrafter"/>
</dbReference>
<comment type="subcellular location">
    <subcellularLocation>
        <location evidence="1">Nucleus</location>
    </subcellularLocation>
</comment>
<evidence type="ECO:0000313" key="6">
    <source>
        <dbReference type="Proteomes" id="UP000670152"/>
    </source>
</evidence>
<protein>
    <submittedName>
        <fullName evidence="5">TIM protein</fullName>
    </submittedName>
</protein>
<dbReference type="InterPro" id="IPR006906">
    <property type="entry name" value="Timeless_N"/>
</dbReference>
<comment type="caution">
    <text evidence="5">The sequence shown here is derived from an EMBL/GenBank/DDBJ whole genome shotgun (WGS) entry which is preliminary data.</text>
</comment>
<dbReference type="PANTHER" id="PTHR22940">
    <property type="entry name" value="TIMEOUT/TIMELESS-2"/>
    <property type="match status" value="1"/>
</dbReference>
<gene>
    <name evidence="5" type="primary">Timeless_1</name>
    <name evidence="5" type="ORF">G6Z77_0011479</name>
</gene>
<keyword evidence="2" id="KW-0539">Nucleus</keyword>
<proteinExistence type="predicted"/>
<evidence type="ECO:0000259" key="4">
    <source>
        <dbReference type="Pfam" id="PF04821"/>
    </source>
</evidence>
<dbReference type="GO" id="GO:0009649">
    <property type="term" value="P:entrainment of circadian clock"/>
    <property type="evidence" value="ECO:0007669"/>
    <property type="project" value="TreeGrafter"/>
</dbReference>
<sequence length="676" mass="79375">MAMLDYLSAELTATCAAIGYYDGTTYHLDKNCLEVIKDLIRYLKRDDDTHTIRRFLGQTRLLQTDLVKILIHHVKNIELWDVLLRLLINLTSSAFVIYNEQIPTEKTMRSFYQQIVTYLQEYKAALTDENVWLAVAGRLGTLFNIDNKEREEENELTIERILAFIRNVLQVPPNDNDKRADNDATVHDELLFAFHASGIVDIILFIVSNKNEQQYHMQILELLSTCWREASRILVTSAFQKPVNARIHVFAKGFLRVERDWMCGEKIPPPSAHSRFGGTYVVQNMKAIGENQMICHKPYQKIEAVEFGHDKKRVKRRRDKMSLQDAKEERTSALSVRLFLKEFCVEFLSGAYNPVMKFTRSCFINDPHGQAVEAAVYLWALRFFMEFNRHYKFQVKYVSETISTEVFYLVQRQMDQYYEMIIVDKKKIPLWSRRLHLALKAYQELLNTLMAMDKNSDDGVRESSKIIKSNIFYVPEYRETILSQLLCFDEVKMSRQYLMDLITTIHTFLKMLEHYCQKGQRHLVIQQIKLKRKKAKKGKKSTQENVTTAPTLEERWDIIGPELSAVMRDAIIPVVVPFDATLDTPIDDQKADAMKRIQKLMRQRNLEQAVGLLRAAREIWPENDCFGKVDILPEEEFLALREIFFTDLGGELFYFQFYIFDNEHKHFLIMFLRSYK</sequence>
<evidence type="ECO:0000256" key="1">
    <source>
        <dbReference type="ARBA" id="ARBA00004123"/>
    </source>
</evidence>
<dbReference type="GO" id="GO:0043111">
    <property type="term" value="P:replication fork arrest"/>
    <property type="evidence" value="ECO:0007669"/>
    <property type="project" value="TreeGrafter"/>
</dbReference>
<dbReference type="GO" id="GO:0006281">
    <property type="term" value="P:DNA repair"/>
    <property type="evidence" value="ECO:0007669"/>
    <property type="project" value="TreeGrafter"/>
</dbReference>
<dbReference type="AlphaFoldDB" id="A0A836FRE1"/>
<evidence type="ECO:0000256" key="3">
    <source>
        <dbReference type="ARBA" id="ARBA00023306"/>
    </source>
</evidence>
<organism evidence="5 6">
    <name type="scientific">Acromyrmex heyeri</name>
    <dbReference type="NCBI Taxonomy" id="230685"/>
    <lineage>
        <taxon>Eukaryota</taxon>
        <taxon>Metazoa</taxon>
        <taxon>Ecdysozoa</taxon>
        <taxon>Arthropoda</taxon>
        <taxon>Hexapoda</taxon>
        <taxon>Insecta</taxon>
        <taxon>Pterygota</taxon>
        <taxon>Neoptera</taxon>
        <taxon>Endopterygota</taxon>
        <taxon>Hymenoptera</taxon>
        <taxon>Apocrita</taxon>
        <taxon>Aculeata</taxon>
        <taxon>Formicoidea</taxon>
        <taxon>Formicidae</taxon>
        <taxon>Myrmicinae</taxon>
        <taxon>Acromyrmex</taxon>
    </lineage>
</organism>
<accession>A0A836FRE1</accession>
<keyword evidence="6" id="KW-1185">Reference proteome</keyword>
<dbReference type="PANTHER" id="PTHR22940:SF4">
    <property type="entry name" value="PROTEIN TIMELESS HOMOLOG"/>
    <property type="match status" value="1"/>
</dbReference>
<dbReference type="GO" id="GO:0031298">
    <property type="term" value="C:replication fork protection complex"/>
    <property type="evidence" value="ECO:0007669"/>
    <property type="project" value="TreeGrafter"/>
</dbReference>
<dbReference type="GO" id="GO:0000076">
    <property type="term" value="P:DNA replication checkpoint signaling"/>
    <property type="evidence" value="ECO:0007669"/>
    <property type="project" value="TreeGrafter"/>
</dbReference>
<name>A0A836FRE1_9HYME</name>
<feature type="non-terminal residue" evidence="5">
    <location>
        <position position="676"/>
    </location>
</feature>
<dbReference type="Proteomes" id="UP000670152">
    <property type="component" value="Unassembled WGS sequence"/>
</dbReference>
<dbReference type="EMBL" id="JAANIB010005807">
    <property type="protein sequence ID" value="KAG5330840.1"/>
    <property type="molecule type" value="Genomic_DNA"/>
</dbReference>
<dbReference type="OrthoDB" id="310853at2759"/>
<feature type="domain" description="Timeless N-terminal" evidence="4">
    <location>
        <begin position="25"/>
        <end position="282"/>
    </location>
</feature>